<proteinExistence type="predicted"/>
<gene>
    <name evidence="1" type="ORF">I5M32_04720</name>
</gene>
<dbReference type="Proteomes" id="UP000660024">
    <property type="component" value="Unassembled WGS sequence"/>
</dbReference>
<comment type="caution">
    <text evidence="1">The sequence shown here is derived from an EMBL/GenBank/DDBJ whole genome shotgun (WGS) entry which is preliminary data.</text>
</comment>
<evidence type="ECO:0000313" key="1">
    <source>
        <dbReference type="EMBL" id="MBK0382256.1"/>
    </source>
</evidence>
<dbReference type="EMBL" id="JAEHFY010000005">
    <property type="protein sequence ID" value="MBK0382256.1"/>
    <property type="molecule type" value="Genomic_DNA"/>
</dbReference>
<organism evidence="1 2">
    <name type="scientific">Pedobacter segetis</name>
    <dbReference type="NCBI Taxonomy" id="2793069"/>
    <lineage>
        <taxon>Bacteria</taxon>
        <taxon>Pseudomonadati</taxon>
        <taxon>Bacteroidota</taxon>
        <taxon>Sphingobacteriia</taxon>
        <taxon>Sphingobacteriales</taxon>
        <taxon>Sphingobacteriaceae</taxon>
        <taxon>Pedobacter</taxon>
    </lineage>
</organism>
<evidence type="ECO:0000313" key="2">
    <source>
        <dbReference type="Proteomes" id="UP000660024"/>
    </source>
</evidence>
<dbReference type="RefSeq" id="WP_200585038.1">
    <property type="nucleotide sequence ID" value="NZ_JAEHFY010000005.1"/>
</dbReference>
<reference evidence="1 2" key="1">
    <citation type="submission" date="2020-12" db="EMBL/GenBank/DDBJ databases">
        <title>Bacterial novel species Pedobacter sp. SD-b isolated from soil.</title>
        <authorList>
            <person name="Jung H.-Y."/>
        </authorList>
    </citation>
    <scope>NUCLEOTIDE SEQUENCE [LARGE SCALE GENOMIC DNA]</scope>
    <source>
        <strain evidence="1 2">SD-b</strain>
    </source>
</reference>
<keyword evidence="2" id="KW-1185">Reference proteome</keyword>
<dbReference type="SUPFAM" id="SSF53756">
    <property type="entry name" value="UDP-Glycosyltransferase/glycogen phosphorylase"/>
    <property type="match status" value="1"/>
</dbReference>
<sequence>MKIGIIEICEPNHYTAVEALAITYAQNNLNQITVFTLSDLKISFPFPQENIKTELNKQNETVLAYLKRIAALDFDVIHINTISSYYKEFSCIDWQSKTVLTIHNIETFFDNPLKKQVELLKFRLKKASLAKLKTTVYLPIKYFIKEKKRQRYRDIVVEKAKAKGDKILVYGNTQKEYLQRYLKAANIIVFPFCIHQTPQDLSLNNKELRVCIPGSVDDHRRDYDGLLEGLKENATFFKGKIMIDLLGYIPKNNQYLIPKIKELQNLGLLFRYQKDFIQTNEFENRLNSCDIILGNLKPSLDNQSKYGQTKETGVIFNMIKAAKPGIFPNSYPIPNDLKTICLSYQDNALIVLKQLIENPSLLVSLKEKAKLAVKVYEPKNLYPKLIQDLK</sequence>
<name>A0ABS1BIR9_9SPHI</name>
<accession>A0ABS1BIR9</accession>
<protein>
    <submittedName>
        <fullName evidence="1">Uncharacterized protein</fullName>
    </submittedName>
</protein>